<name>A0A2S9GYE4_9BURK</name>
<organism evidence="1 2">
    <name type="scientific">Solimicrobium silvestre</name>
    <dbReference type="NCBI Taxonomy" id="2099400"/>
    <lineage>
        <taxon>Bacteria</taxon>
        <taxon>Pseudomonadati</taxon>
        <taxon>Pseudomonadota</taxon>
        <taxon>Betaproteobacteria</taxon>
        <taxon>Burkholderiales</taxon>
        <taxon>Oxalobacteraceae</taxon>
        <taxon>Solimicrobium</taxon>
    </lineage>
</organism>
<comment type="caution">
    <text evidence="1">The sequence shown here is derived from an EMBL/GenBank/DDBJ whole genome shotgun (WGS) entry which is preliminary data.</text>
</comment>
<sequence length="315" mass="36119">MPLNFKWTPGVGVNQDSLKRMLSSVKKPKEPMGESWFMGDEREMHDALINKPLGSMSVFEIERPLEDIASGTSSFGPMAEWENWFEYLLPNLIPVAANLNDTSLHELLITALMTQHPEGISARPYPGYREDVLQTLGQVLMSKSKWKGNEIALERMLIQKPYDMCKGWGWWNASGDLSSTLFLCLKYLETSEIHEWTTSILEIDDPHWRAQILIWLVGSADILKDELKQPFDLHEHVPSIGWNWSWCLKGNFTGIYDGSIPLKPFISNMNSSAFKSVIREILIDDKLGKWIDSISRIEHLKLEALPFIVDVEHLY</sequence>
<dbReference type="Proteomes" id="UP000237839">
    <property type="component" value="Unassembled WGS sequence"/>
</dbReference>
<keyword evidence="2" id="KW-1185">Reference proteome</keyword>
<evidence type="ECO:0000313" key="2">
    <source>
        <dbReference type="Proteomes" id="UP000237839"/>
    </source>
</evidence>
<gene>
    <name evidence="1" type="ORF">S2091_2477</name>
</gene>
<protein>
    <submittedName>
        <fullName evidence="1">Uncharacterized protein</fullName>
    </submittedName>
</protein>
<accession>A0A2S9GYE4</accession>
<reference evidence="1 2" key="1">
    <citation type="submission" date="2018-02" db="EMBL/GenBank/DDBJ databases">
        <title>Solimicrobium silvestre gen. nov., sp. nov., isolated from alpine forest soil.</title>
        <authorList>
            <person name="Margesin R."/>
            <person name="Albuquerque L."/>
            <person name="Zhang D.-C."/>
            <person name="Froufe H.J.C."/>
            <person name="Severino R."/>
            <person name="Roxo I."/>
            <person name="Egas C."/>
            <person name="Da Costa M.S."/>
        </authorList>
    </citation>
    <scope>NUCLEOTIDE SEQUENCE [LARGE SCALE GENOMIC DNA]</scope>
    <source>
        <strain evidence="1 2">S20-91</strain>
    </source>
</reference>
<dbReference type="RefSeq" id="WP_105532243.1">
    <property type="nucleotide sequence ID" value="NZ_PUGF01000011.1"/>
</dbReference>
<dbReference type="OrthoDB" id="9031517at2"/>
<dbReference type="EMBL" id="PUGF01000011">
    <property type="protein sequence ID" value="PRC92747.1"/>
    <property type="molecule type" value="Genomic_DNA"/>
</dbReference>
<evidence type="ECO:0000313" key="1">
    <source>
        <dbReference type="EMBL" id="PRC92747.1"/>
    </source>
</evidence>
<dbReference type="AlphaFoldDB" id="A0A2S9GYE4"/>
<proteinExistence type="predicted"/>